<keyword evidence="5" id="KW-0472">Membrane</keyword>
<dbReference type="Proteomes" id="UP000650477">
    <property type="component" value="Unassembled WGS sequence"/>
</dbReference>
<evidence type="ECO:0000256" key="1">
    <source>
        <dbReference type="ARBA" id="ARBA00004651"/>
    </source>
</evidence>
<evidence type="ECO:0000256" key="4">
    <source>
        <dbReference type="ARBA" id="ARBA00022989"/>
    </source>
</evidence>
<proteinExistence type="predicted"/>
<dbReference type="InterPro" id="IPR051258">
    <property type="entry name" value="Diverse_Substrate_Transporter"/>
</dbReference>
<dbReference type="EMBL" id="PKLF01000003">
    <property type="protein sequence ID" value="MBE8611485.1"/>
    <property type="molecule type" value="Genomic_DNA"/>
</dbReference>
<accession>A0A3R8PK52</accession>
<evidence type="ECO:0000256" key="2">
    <source>
        <dbReference type="ARBA" id="ARBA00022475"/>
    </source>
</evidence>
<dbReference type="InterPro" id="IPR037185">
    <property type="entry name" value="EmrE-like"/>
</dbReference>
<dbReference type="NCBIfam" id="NF007823">
    <property type="entry name" value="PRK10532.1"/>
    <property type="match status" value="1"/>
</dbReference>
<dbReference type="GO" id="GO:0005886">
    <property type="term" value="C:plasma membrane"/>
    <property type="evidence" value="ECO:0007669"/>
    <property type="project" value="UniProtKB-SubCell"/>
</dbReference>
<keyword evidence="2" id="KW-1003">Cell membrane</keyword>
<organism evidence="6 7">
    <name type="scientific">Morganella morganii</name>
    <name type="common">Proteus morganii</name>
    <dbReference type="NCBI Taxonomy" id="582"/>
    <lineage>
        <taxon>Bacteria</taxon>
        <taxon>Pseudomonadati</taxon>
        <taxon>Pseudomonadota</taxon>
        <taxon>Gammaproteobacteria</taxon>
        <taxon>Enterobacterales</taxon>
        <taxon>Morganellaceae</taxon>
        <taxon>Morganella</taxon>
    </lineage>
</organism>
<keyword evidence="4" id="KW-1133">Transmembrane helix</keyword>
<dbReference type="PANTHER" id="PTHR42920:SF5">
    <property type="entry name" value="EAMA DOMAIN-CONTAINING PROTEIN"/>
    <property type="match status" value="1"/>
</dbReference>
<sequence>MSASPRQQSGSPWLPIGLLLLSMISIQSGASLAKTLFPVIGAPGVTALRLLLGTAILLVIFKPWRLRFTRESLLPMLGYGLSLGAMNYLFYLALSTIPLGIAVALEFTGPLAVAMFGARKITDYLWIILVIAGLAFLLPLGEQIGDLEQLDPVGMLYALGAGAGWALYIIFGQRAGRFYGAATVSVGSLIAALIFFPVGAYHSDLSVMFSWAVLPVGVAVAILSTAFPYSLEMVALTRLPTRTFGILMSLEPVIGAMVGIIFLSEHLLFTQWLALSCIVIASMGAALTIKPKSKIKAVE</sequence>
<name>A0A3R8PK52_MORMO</name>
<evidence type="ECO:0000256" key="3">
    <source>
        <dbReference type="ARBA" id="ARBA00022692"/>
    </source>
</evidence>
<reference evidence="6" key="1">
    <citation type="submission" date="2017-12" db="EMBL/GenBank/DDBJ databases">
        <title>Genome sequencing and analysis.</title>
        <authorList>
            <person name="Huang Y.-T."/>
        </authorList>
    </citation>
    <scope>NUCLEOTIDE SEQUENCE</scope>
    <source>
        <strain evidence="6">VGH116</strain>
    </source>
</reference>
<dbReference type="InterPro" id="IPR000620">
    <property type="entry name" value="EamA_dom"/>
</dbReference>
<gene>
    <name evidence="6" type="ORF">CYG68_03530</name>
</gene>
<evidence type="ECO:0000313" key="6">
    <source>
        <dbReference type="EMBL" id="MBE8611485.1"/>
    </source>
</evidence>
<comment type="subcellular location">
    <subcellularLocation>
        <location evidence="1">Cell membrane</location>
        <topology evidence="1">Multi-pass membrane protein</topology>
    </subcellularLocation>
</comment>
<dbReference type="SUPFAM" id="SSF103481">
    <property type="entry name" value="Multidrug resistance efflux transporter EmrE"/>
    <property type="match status" value="2"/>
</dbReference>
<protein>
    <submittedName>
        <fullName evidence="6">Threonine/homoserine exporter RhtA</fullName>
    </submittedName>
</protein>
<dbReference type="AlphaFoldDB" id="A0A3R8PK52"/>
<dbReference type="PANTHER" id="PTHR42920">
    <property type="entry name" value="OS03G0707200 PROTEIN-RELATED"/>
    <property type="match status" value="1"/>
</dbReference>
<dbReference type="Pfam" id="PF00892">
    <property type="entry name" value="EamA"/>
    <property type="match status" value="1"/>
</dbReference>
<keyword evidence="3" id="KW-0812">Transmembrane</keyword>
<dbReference type="RefSeq" id="WP_036414183.1">
    <property type="nucleotide sequence ID" value="NZ_BFCJ01000015.1"/>
</dbReference>
<evidence type="ECO:0000256" key="5">
    <source>
        <dbReference type="ARBA" id="ARBA00023136"/>
    </source>
</evidence>
<evidence type="ECO:0000313" key="7">
    <source>
        <dbReference type="Proteomes" id="UP000650477"/>
    </source>
</evidence>
<comment type="caution">
    <text evidence="6">The sequence shown here is derived from an EMBL/GenBank/DDBJ whole genome shotgun (WGS) entry which is preliminary data.</text>
</comment>